<dbReference type="PANTHER" id="PTHR35807">
    <property type="entry name" value="TRANSCRIPTIONAL REGULATOR REDD-RELATED"/>
    <property type="match status" value="1"/>
</dbReference>
<dbReference type="GO" id="GO:0003677">
    <property type="term" value="F:DNA binding"/>
    <property type="evidence" value="ECO:0007669"/>
    <property type="project" value="InterPro"/>
</dbReference>
<evidence type="ECO:0008006" key="3">
    <source>
        <dbReference type="Google" id="ProtNLM"/>
    </source>
</evidence>
<sequence length="386" mass="45327">MVKKQILKVNTFGKLKIYNKKSEFPQEKKRSAQVELLLIYLILNRNLAINNQQLITLLWPNGDADKPEGALRNLVYRVRKEMRMLFDFPVDCIKAKGRSYYWNLEIKCQVDYEPIIRLSKKIKLENDPIRKYQFCLEMVSLYQGEILPDFNYNSWVFELNKSIKQKVIDAIDDTITVLNQYKMNKEILDICNKNIDDMMFYEIKLNAYYNCGNYNEALSFYHWVVDYYHSKYGLEVSQNLKNIYNLVLNKKSLLSMNIDQLDNYLNHGDNKNALYLDYDLFKSVYQYTCRMVQQTMLPQVLALLTLVKEKEEADIEKGHLLLKQVINENLKSSDVFSKVNQLQFALILNCSNIESAKLPLQNIDEAFVKAGKAIGFKLTSELKLII</sequence>
<evidence type="ECO:0000313" key="2">
    <source>
        <dbReference type="Proteomes" id="UP000886724"/>
    </source>
</evidence>
<gene>
    <name evidence="1" type="ORF">H9980_04320</name>
</gene>
<dbReference type="InterPro" id="IPR051677">
    <property type="entry name" value="AfsR-DnrI-RedD_regulator"/>
</dbReference>
<dbReference type="InterPro" id="IPR016032">
    <property type="entry name" value="Sig_transdc_resp-reg_C-effctor"/>
</dbReference>
<accession>A0A9D1XKM5</accession>
<name>A0A9D1XKM5_9FIRM</name>
<dbReference type="InterPro" id="IPR011990">
    <property type="entry name" value="TPR-like_helical_dom_sf"/>
</dbReference>
<dbReference type="InterPro" id="IPR036388">
    <property type="entry name" value="WH-like_DNA-bd_sf"/>
</dbReference>
<dbReference type="EMBL" id="DXET01000098">
    <property type="protein sequence ID" value="HIX81182.1"/>
    <property type="molecule type" value="Genomic_DNA"/>
</dbReference>
<dbReference type="SUPFAM" id="SSF48452">
    <property type="entry name" value="TPR-like"/>
    <property type="match status" value="1"/>
</dbReference>
<dbReference type="SUPFAM" id="SSF46894">
    <property type="entry name" value="C-terminal effector domain of the bipartite response regulators"/>
    <property type="match status" value="1"/>
</dbReference>
<organism evidence="1 2">
    <name type="scientific">Candidatus Erysipelatoclostridium merdavium</name>
    <dbReference type="NCBI Taxonomy" id="2838566"/>
    <lineage>
        <taxon>Bacteria</taxon>
        <taxon>Bacillati</taxon>
        <taxon>Bacillota</taxon>
        <taxon>Erysipelotrichia</taxon>
        <taxon>Erysipelotrichales</taxon>
        <taxon>Erysipelotrichales incertae sedis</taxon>
    </lineage>
</organism>
<reference evidence="1" key="2">
    <citation type="submission" date="2021-04" db="EMBL/GenBank/DDBJ databases">
        <authorList>
            <person name="Gilroy R."/>
        </authorList>
    </citation>
    <scope>NUCLEOTIDE SEQUENCE</scope>
    <source>
        <strain evidence="1">ChiGjej1B1-14440</strain>
    </source>
</reference>
<dbReference type="PANTHER" id="PTHR35807:SF2">
    <property type="entry name" value="TRANSCRIPTIONAL ACTIVATOR DOMAIN"/>
    <property type="match status" value="1"/>
</dbReference>
<dbReference type="GO" id="GO:0006355">
    <property type="term" value="P:regulation of DNA-templated transcription"/>
    <property type="evidence" value="ECO:0007669"/>
    <property type="project" value="InterPro"/>
</dbReference>
<dbReference type="Gene3D" id="1.10.10.10">
    <property type="entry name" value="Winged helix-like DNA-binding domain superfamily/Winged helix DNA-binding domain"/>
    <property type="match status" value="1"/>
</dbReference>
<proteinExistence type="predicted"/>
<protein>
    <recommendedName>
        <fullName evidence="3">Bacterial transcriptional activator domain-containing protein</fullName>
    </recommendedName>
</protein>
<dbReference type="Proteomes" id="UP000886724">
    <property type="component" value="Unassembled WGS sequence"/>
</dbReference>
<evidence type="ECO:0000313" key="1">
    <source>
        <dbReference type="EMBL" id="HIX81182.1"/>
    </source>
</evidence>
<dbReference type="AlphaFoldDB" id="A0A9D1XKM5"/>
<reference evidence="1" key="1">
    <citation type="journal article" date="2021" name="PeerJ">
        <title>Extensive microbial diversity within the chicken gut microbiome revealed by metagenomics and culture.</title>
        <authorList>
            <person name="Gilroy R."/>
            <person name="Ravi A."/>
            <person name="Getino M."/>
            <person name="Pursley I."/>
            <person name="Horton D.L."/>
            <person name="Alikhan N.F."/>
            <person name="Baker D."/>
            <person name="Gharbi K."/>
            <person name="Hall N."/>
            <person name="Watson M."/>
            <person name="Adriaenssens E.M."/>
            <person name="Foster-Nyarko E."/>
            <person name="Jarju S."/>
            <person name="Secka A."/>
            <person name="Antonio M."/>
            <person name="Oren A."/>
            <person name="Chaudhuri R.R."/>
            <person name="La Ragione R."/>
            <person name="Hildebrand F."/>
            <person name="Pallen M.J."/>
        </authorList>
    </citation>
    <scope>NUCLEOTIDE SEQUENCE</scope>
    <source>
        <strain evidence="1">ChiGjej1B1-14440</strain>
    </source>
</reference>
<comment type="caution">
    <text evidence="1">The sequence shown here is derived from an EMBL/GenBank/DDBJ whole genome shotgun (WGS) entry which is preliminary data.</text>
</comment>